<gene>
    <name evidence="7" type="ORF">DFR38_10331</name>
</gene>
<comment type="subcellular location">
    <subcellularLocation>
        <location evidence="1 5">Periplasm</location>
    </subcellularLocation>
</comment>
<dbReference type="GO" id="GO:0019808">
    <property type="term" value="F:polyamine binding"/>
    <property type="evidence" value="ECO:0007669"/>
    <property type="project" value="InterPro"/>
</dbReference>
<evidence type="ECO:0000256" key="2">
    <source>
        <dbReference type="ARBA" id="ARBA00022448"/>
    </source>
</evidence>
<reference evidence="7 8" key="1">
    <citation type="submission" date="2018-05" db="EMBL/GenBank/DDBJ databases">
        <title>Genomic Encyclopedia of Type Strains, Phase IV (KMG-IV): sequencing the most valuable type-strain genomes for metagenomic binning, comparative biology and taxonomic classification.</title>
        <authorList>
            <person name="Goeker M."/>
        </authorList>
    </citation>
    <scope>NUCLEOTIDE SEQUENCE [LARGE SCALE GENOMIC DNA]</scope>
    <source>
        <strain evidence="7 8">DSM 25134</strain>
    </source>
</reference>
<proteinExistence type="inferred from homology"/>
<evidence type="ECO:0000256" key="3">
    <source>
        <dbReference type="ARBA" id="ARBA00022729"/>
    </source>
</evidence>
<dbReference type="OrthoDB" id="9769319at2"/>
<dbReference type="EMBL" id="QJKC01000003">
    <property type="protein sequence ID" value="PXX49857.1"/>
    <property type="molecule type" value="Genomic_DNA"/>
</dbReference>
<name>A0A318JK52_9NEIS</name>
<dbReference type="GO" id="GO:0015846">
    <property type="term" value="P:polyamine transport"/>
    <property type="evidence" value="ECO:0007669"/>
    <property type="project" value="InterPro"/>
</dbReference>
<organism evidence="7 8">
    <name type="scientific">Aquitalea magnusonii</name>
    <dbReference type="NCBI Taxonomy" id="332411"/>
    <lineage>
        <taxon>Bacteria</taxon>
        <taxon>Pseudomonadati</taxon>
        <taxon>Pseudomonadota</taxon>
        <taxon>Betaproteobacteria</taxon>
        <taxon>Neisseriales</taxon>
        <taxon>Chromobacteriaceae</taxon>
        <taxon>Aquitalea</taxon>
    </lineage>
</organism>
<evidence type="ECO:0000313" key="7">
    <source>
        <dbReference type="EMBL" id="PXX49857.1"/>
    </source>
</evidence>
<comment type="similarity">
    <text evidence="5">Belongs to the bacterial solute-binding protein PotD/PotF family.</text>
</comment>
<keyword evidence="2 5" id="KW-0813">Transport</keyword>
<dbReference type="InterPro" id="IPR001188">
    <property type="entry name" value="Sperm_putr-bd"/>
</dbReference>
<keyword evidence="4 5" id="KW-0574">Periplasm</keyword>
<dbReference type="PANTHER" id="PTHR30222">
    <property type="entry name" value="SPERMIDINE/PUTRESCINE-BINDING PERIPLASMIC PROTEIN"/>
    <property type="match status" value="1"/>
</dbReference>
<comment type="function">
    <text evidence="5">Required for the activity of the bacterial periplasmic transport system of putrescine.</text>
</comment>
<feature type="signal peptide" evidence="6">
    <location>
        <begin position="1"/>
        <end position="23"/>
    </location>
</feature>
<keyword evidence="8" id="KW-1185">Reference proteome</keyword>
<evidence type="ECO:0000313" key="8">
    <source>
        <dbReference type="Proteomes" id="UP000248395"/>
    </source>
</evidence>
<dbReference type="SUPFAM" id="SSF53850">
    <property type="entry name" value="Periplasmic binding protein-like II"/>
    <property type="match status" value="1"/>
</dbReference>
<dbReference type="PANTHER" id="PTHR30222:SF12">
    <property type="entry name" value="NORSPERMIDINE SENSOR"/>
    <property type="match status" value="1"/>
</dbReference>
<dbReference type="RefSeq" id="WP_059285425.1">
    <property type="nucleotide sequence ID" value="NZ_LNQU01000026.1"/>
</dbReference>
<sequence>MRTTLSRLTALLCGLLLSAAATAEEAVLNVYNWSDYIAKDTVANFEKESHIRVKYDVFDTDETLQAKLLSGRAGYDVVVPSSTFMAKQIEAGVYMKLDKSKLPNLANLDPVLMKIIASMDPKNLYGVPYAWGTTGMGINITKLQKVLGHEAVLDSWDLMFRPELLAKVSCGVNMLDSPTDVFPVVLKYIGRDPNSKSPADYQAAYAVLKKLRPYITQFNSSGYINDLANGDICLALGYSGDVNIARNRAQEAHRSYELRYVTPKGNIPIWFDLMGIPKDSNHPEAAHKWINYILRPDVSAGITNEVFYPSANLAARKLTKPVIANDPNVYPPDTLLKTMYVELPLPSDITRLMNRMWAELKSGR</sequence>
<evidence type="ECO:0000256" key="6">
    <source>
        <dbReference type="SAM" id="SignalP"/>
    </source>
</evidence>
<dbReference type="AlphaFoldDB" id="A0A318JK52"/>
<keyword evidence="3 6" id="KW-0732">Signal</keyword>
<accession>A0A318JK52</accession>
<dbReference type="PIRSF" id="PIRSF019574">
    <property type="entry name" value="Periplasmic_polyamine_BP"/>
    <property type="match status" value="1"/>
</dbReference>
<dbReference type="Pfam" id="PF13416">
    <property type="entry name" value="SBP_bac_8"/>
    <property type="match status" value="1"/>
</dbReference>
<comment type="caution">
    <text evidence="7">The sequence shown here is derived from an EMBL/GenBank/DDBJ whole genome shotgun (WGS) entry which is preliminary data.</text>
</comment>
<dbReference type="Gene3D" id="3.40.190.10">
    <property type="entry name" value="Periplasmic binding protein-like II"/>
    <property type="match status" value="2"/>
</dbReference>
<dbReference type="InterPro" id="IPR006059">
    <property type="entry name" value="SBP"/>
</dbReference>
<dbReference type="GO" id="GO:0042597">
    <property type="term" value="C:periplasmic space"/>
    <property type="evidence" value="ECO:0007669"/>
    <property type="project" value="UniProtKB-SubCell"/>
</dbReference>
<dbReference type="Proteomes" id="UP000248395">
    <property type="component" value="Unassembled WGS sequence"/>
</dbReference>
<evidence type="ECO:0000256" key="5">
    <source>
        <dbReference type="PIRNR" id="PIRNR019574"/>
    </source>
</evidence>
<dbReference type="CDD" id="cd13659">
    <property type="entry name" value="PBP2_PotF"/>
    <property type="match status" value="1"/>
</dbReference>
<evidence type="ECO:0000256" key="4">
    <source>
        <dbReference type="ARBA" id="ARBA00022764"/>
    </source>
</evidence>
<dbReference type="PRINTS" id="PR00909">
    <property type="entry name" value="SPERMDNBNDNG"/>
</dbReference>
<feature type="chain" id="PRO_5016435214" description="Putrescine-binding periplasmic protein" evidence="6">
    <location>
        <begin position="24"/>
        <end position="364"/>
    </location>
</feature>
<evidence type="ECO:0000256" key="1">
    <source>
        <dbReference type="ARBA" id="ARBA00004418"/>
    </source>
</evidence>
<protein>
    <recommendedName>
        <fullName evidence="5">Putrescine-binding periplasmic protein</fullName>
    </recommendedName>
</protein>